<protein>
    <recommendedName>
        <fullName evidence="7">ribulose-phosphate 3-epimerase</fullName>
        <ecNumber evidence="7">5.1.3.1</ecNumber>
    </recommendedName>
</protein>
<comment type="similarity">
    <text evidence="5">Belongs to the ribulose-phosphate 3-epimerase family.</text>
</comment>
<dbReference type="FunFam" id="3.20.20.70:FF:000191">
    <property type="entry name" value="ribulose-phosphate 3-epimerase isoform X2"/>
    <property type="match status" value="1"/>
</dbReference>
<proteinExistence type="inferred from homology"/>
<evidence type="ECO:0000256" key="7">
    <source>
        <dbReference type="ARBA" id="ARBA00013188"/>
    </source>
</evidence>
<dbReference type="InterPro" id="IPR000056">
    <property type="entry name" value="Ribul_P_3_epim-like"/>
</dbReference>
<dbReference type="AlphaFoldDB" id="A0A4Y2S2V0"/>
<evidence type="ECO:0000256" key="12">
    <source>
        <dbReference type="ARBA" id="ARBA00023235"/>
    </source>
</evidence>
<dbReference type="Pfam" id="PF00834">
    <property type="entry name" value="Ribul_P_3_epim"/>
    <property type="match status" value="1"/>
</dbReference>
<comment type="cofactor">
    <cofactor evidence="2">
        <name>Mn(2+)</name>
        <dbReference type="ChEBI" id="CHEBI:29035"/>
    </cofactor>
</comment>
<dbReference type="GO" id="GO:0005975">
    <property type="term" value="P:carbohydrate metabolic process"/>
    <property type="evidence" value="ECO:0007669"/>
    <property type="project" value="InterPro"/>
</dbReference>
<comment type="cofactor">
    <cofactor evidence="3">
        <name>Zn(2+)</name>
        <dbReference type="ChEBI" id="CHEBI:29105"/>
    </cofactor>
</comment>
<dbReference type="GO" id="GO:0006163">
    <property type="term" value="P:purine nucleotide metabolic process"/>
    <property type="evidence" value="ECO:0007669"/>
    <property type="project" value="UniProtKB-ARBA"/>
</dbReference>
<dbReference type="EMBL" id="BGPR01019441">
    <property type="protein sequence ID" value="GBN81936.1"/>
    <property type="molecule type" value="Genomic_DNA"/>
</dbReference>
<evidence type="ECO:0000256" key="1">
    <source>
        <dbReference type="ARBA" id="ARBA00001782"/>
    </source>
</evidence>
<comment type="catalytic activity">
    <reaction evidence="1">
        <text>D-ribulose 5-phosphate = D-xylulose 5-phosphate</text>
        <dbReference type="Rhea" id="RHEA:13677"/>
        <dbReference type="ChEBI" id="CHEBI:57737"/>
        <dbReference type="ChEBI" id="CHEBI:58121"/>
        <dbReference type="EC" id="5.1.3.1"/>
    </reaction>
</comment>
<dbReference type="GO" id="GO:0046496">
    <property type="term" value="P:nicotinamide nucleotide metabolic process"/>
    <property type="evidence" value="ECO:0007669"/>
    <property type="project" value="UniProtKB-ARBA"/>
</dbReference>
<keyword evidence="16" id="KW-1185">Reference proteome</keyword>
<dbReference type="Proteomes" id="UP000499080">
    <property type="component" value="Unassembled WGS sequence"/>
</dbReference>
<comment type="cofactor">
    <cofactor evidence="4">
        <name>Fe(2+)</name>
        <dbReference type="ChEBI" id="CHEBI:29033"/>
    </cofactor>
</comment>
<gene>
    <name evidence="15" type="primary">RPE_0</name>
    <name evidence="15" type="ORF">AVEN_158772_1</name>
</gene>
<keyword evidence="12" id="KW-0413">Isomerase</keyword>
<comment type="subunit">
    <text evidence="6">Homodimer.</text>
</comment>
<evidence type="ECO:0000313" key="15">
    <source>
        <dbReference type="EMBL" id="GBN81936.1"/>
    </source>
</evidence>
<dbReference type="GO" id="GO:0006091">
    <property type="term" value="P:generation of precursor metabolites and energy"/>
    <property type="evidence" value="ECO:0007669"/>
    <property type="project" value="UniProtKB-ARBA"/>
</dbReference>
<dbReference type="PANTHER" id="PTHR11749">
    <property type="entry name" value="RIBULOSE-5-PHOSPHATE-3-EPIMERASE"/>
    <property type="match status" value="1"/>
</dbReference>
<keyword evidence="11" id="KW-0464">Manganese</keyword>
<evidence type="ECO:0000256" key="14">
    <source>
        <dbReference type="ARBA" id="ARBA00057323"/>
    </source>
</evidence>
<keyword evidence="8" id="KW-0479">Metal-binding</keyword>
<organism evidence="15 16">
    <name type="scientific">Araneus ventricosus</name>
    <name type="common">Orbweaver spider</name>
    <name type="synonym">Epeira ventricosa</name>
    <dbReference type="NCBI Taxonomy" id="182803"/>
    <lineage>
        <taxon>Eukaryota</taxon>
        <taxon>Metazoa</taxon>
        <taxon>Ecdysozoa</taxon>
        <taxon>Arthropoda</taxon>
        <taxon>Chelicerata</taxon>
        <taxon>Arachnida</taxon>
        <taxon>Araneae</taxon>
        <taxon>Araneomorphae</taxon>
        <taxon>Entelegynae</taxon>
        <taxon>Araneoidea</taxon>
        <taxon>Araneidae</taxon>
        <taxon>Araneus</taxon>
    </lineage>
</organism>
<dbReference type="InterPro" id="IPR013785">
    <property type="entry name" value="Aldolase_TIM"/>
</dbReference>
<evidence type="ECO:0000256" key="6">
    <source>
        <dbReference type="ARBA" id="ARBA00011738"/>
    </source>
</evidence>
<evidence type="ECO:0000313" key="16">
    <source>
        <dbReference type="Proteomes" id="UP000499080"/>
    </source>
</evidence>
<evidence type="ECO:0000256" key="3">
    <source>
        <dbReference type="ARBA" id="ARBA00001947"/>
    </source>
</evidence>
<evidence type="ECO:0000256" key="4">
    <source>
        <dbReference type="ARBA" id="ARBA00001954"/>
    </source>
</evidence>
<evidence type="ECO:0000256" key="2">
    <source>
        <dbReference type="ARBA" id="ARBA00001936"/>
    </source>
</evidence>
<dbReference type="EC" id="5.1.3.1" evidence="7"/>
<dbReference type="GO" id="GO:1901135">
    <property type="term" value="P:carbohydrate derivative metabolic process"/>
    <property type="evidence" value="ECO:0007669"/>
    <property type="project" value="UniProtKB-ARBA"/>
</dbReference>
<dbReference type="GO" id="GO:0004750">
    <property type="term" value="F:D-ribulose-phosphate 3-epimerase activity"/>
    <property type="evidence" value="ECO:0007669"/>
    <property type="project" value="UniProtKB-EC"/>
</dbReference>
<evidence type="ECO:0000256" key="11">
    <source>
        <dbReference type="ARBA" id="ARBA00023211"/>
    </source>
</evidence>
<comment type="function">
    <text evidence="14">Catalyzes the reversible epimerization of D-ribulose 5-phosphate to D-xylulose 5-phosphate.</text>
</comment>
<evidence type="ECO:0000256" key="13">
    <source>
        <dbReference type="ARBA" id="ARBA00023277"/>
    </source>
</evidence>
<dbReference type="GO" id="GO:0046872">
    <property type="term" value="F:metal ion binding"/>
    <property type="evidence" value="ECO:0007669"/>
    <property type="project" value="UniProtKB-KW"/>
</dbReference>
<sequence>MEIWVGVGLKPGTPVEVVVPYIEHVDLVLIMTVEPGFGGQKFMENMMSKVQYLRTAYQNLDIEVDGGVGPNTIAKCAEAGANLIVSGTAITASEDPKQVISFLRKSVDESIVKSQLER</sequence>
<keyword evidence="10" id="KW-0408">Iron</keyword>
<name>A0A4Y2S2V0_ARAVE</name>
<evidence type="ECO:0000256" key="5">
    <source>
        <dbReference type="ARBA" id="ARBA00009541"/>
    </source>
</evidence>
<dbReference type="SUPFAM" id="SSF51366">
    <property type="entry name" value="Ribulose-phoshate binding barrel"/>
    <property type="match status" value="1"/>
</dbReference>
<dbReference type="InterPro" id="IPR011060">
    <property type="entry name" value="RibuloseP-bd_barrel"/>
</dbReference>
<evidence type="ECO:0000256" key="10">
    <source>
        <dbReference type="ARBA" id="ARBA00023004"/>
    </source>
</evidence>
<dbReference type="PROSITE" id="PS01086">
    <property type="entry name" value="RIBUL_P_3_EPIMER_2"/>
    <property type="match status" value="1"/>
</dbReference>
<evidence type="ECO:0000256" key="8">
    <source>
        <dbReference type="ARBA" id="ARBA00022723"/>
    </source>
</evidence>
<keyword evidence="13" id="KW-0119">Carbohydrate metabolism</keyword>
<keyword evidence="9" id="KW-0862">Zinc</keyword>
<comment type="caution">
    <text evidence="15">The sequence shown here is derived from an EMBL/GenBank/DDBJ whole genome shotgun (WGS) entry which is preliminary data.</text>
</comment>
<reference evidence="15 16" key="1">
    <citation type="journal article" date="2019" name="Sci. Rep.">
        <title>Orb-weaving spider Araneus ventricosus genome elucidates the spidroin gene catalogue.</title>
        <authorList>
            <person name="Kono N."/>
            <person name="Nakamura H."/>
            <person name="Ohtoshi R."/>
            <person name="Moran D.A.P."/>
            <person name="Shinohara A."/>
            <person name="Yoshida Y."/>
            <person name="Fujiwara M."/>
            <person name="Mori M."/>
            <person name="Tomita M."/>
            <person name="Arakawa K."/>
        </authorList>
    </citation>
    <scope>NUCLEOTIDE SEQUENCE [LARGE SCALE GENOMIC DNA]</scope>
</reference>
<accession>A0A4Y2S2V0</accession>
<dbReference type="OrthoDB" id="1927044at2759"/>
<dbReference type="Gene3D" id="3.20.20.70">
    <property type="entry name" value="Aldolase class I"/>
    <property type="match status" value="1"/>
</dbReference>
<evidence type="ECO:0000256" key="9">
    <source>
        <dbReference type="ARBA" id="ARBA00022833"/>
    </source>
</evidence>